<dbReference type="InterPro" id="IPR029058">
    <property type="entry name" value="AB_hydrolase_fold"/>
</dbReference>
<accession>A0A2W4QJ47</accession>
<dbReference type="Gene3D" id="3.40.50.1820">
    <property type="entry name" value="alpha/beta hydrolase"/>
    <property type="match status" value="1"/>
</dbReference>
<comment type="caution">
    <text evidence="1">The sequence shown here is derived from an EMBL/GenBank/DDBJ whole genome shotgun (WGS) entry which is preliminary data.</text>
</comment>
<proteinExistence type="predicted"/>
<protein>
    <recommendedName>
        <fullName evidence="3">AB hydrolase-1 domain-containing protein</fullName>
    </recommendedName>
</protein>
<dbReference type="Proteomes" id="UP000249396">
    <property type="component" value="Unassembled WGS sequence"/>
</dbReference>
<dbReference type="AlphaFoldDB" id="A0A2W4QJ47"/>
<evidence type="ECO:0000313" key="1">
    <source>
        <dbReference type="EMBL" id="PZN70479.1"/>
    </source>
</evidence>
<dbReference type="EMBL" id="QJPH01000555">
    <property type="protein sequence ID" value="PZN70479.1"/>
    <property type="molecule type" value="Genomic_DNA"/>
</dbReference>
<name>A0A2W4QJ47_9GAMM</name>
<sequence length="171" mass="18981">MNSQVDLIGTSMGGILGMMIAAQKPDFIKRLVLNDIGAVVSAQGLLRIAGYIGNHREFADKADAMAYAKWVFAPFGIRSEEHWQQVFKASFIKLGDGRYVLAYDPGIGKPLIQSVGDEMADIDLSGFWNQVQCPRRTLRPTVSRHCQGHVRLQTTGRVSRMGWHRTCAVFA</sequence>
<gene>
    <name evidence="1" type="ORF">DM484_28470</name>
</gene>
<dbReference type="SUPFAM" id="SSF53474">
    <property type="entry name" value="alpha/beta-Hydrolases"/>
    <property type="match status" value="1"/>
</dbReference>
<evidence type="ECO:0000313" key="2">
    <source>
        <dbReference type="Proteomes" id="UP000249396"/>
    </source>
</evidence>
<evidence type="ECO:0008006" key="3">
    <source>
        <dbReference type="Google" id="ProtNLM"/>
    </source>
</evidence>
<organism evidence="1 2">
    <name type="scientific">Candidatus Methylumidiphilus alinenensis</name>
    <dbReference type="NCBI Taxonomy" id="2202197"/>
    <lineage>
        <taxon>Bacteria</taxon>
        <taxon>Pseudomonadati</taxon>
        <taxon>Pseudomonadota</taxon>
        <taxon>Gammaproteobacteria</taxon>
        <taxon>Methylococcales</taxon>
        <taxon>Candidatus Methylumidiphilus</taxon>
    </lineage>
</organism>
<reference evidence="1 2" key="1">
    <citation type="journal article" date="2018" name="Aquat. Microb. Ecol.">
        <title>Gammaproteobacterial methanotrophs dominate.</title>
        <authorList>
            <person name="Rissanen A.J."/>
            <person name="Saarenheimo J."/>
            <person name="Tiirola M."/>
            <person name="Peura S."/>
            <person name="Aalto S.L."/>
            <person name="Karvinen A."/>
            <person name="Nykanen H."/>
        </authorList>
    </citation>
    <scope>NUCLEOTIDE SEQUENCE [LARGE SCALE GENOMIC DNA]</scope>
    <source>
        <strain evidence="1">AMbin10</strain>
    </source>
</reference>